<feature type="compositionally biased region" description="Polar residues" evidence="1">
    <location>
        <begin position="505"/>
        <end position="520"/>
    </location>
</feature>
<dbReference type="Gene3D" id="1.25.40.10">
    <property type="entry name" value="Tetratricopeptide repeat domain"/>
    <property type="match status" value="2"/>
</dbReference>
<comment type="caution">
    <text evidence="2">The sequence shown here is derived from an EMBL/GenBank/DDBJ whole genome shotgun (WGS) entry which is preliminary data.</text>
</comment>
<reference evidence="2 3" key="1">
    <citation type="submission" date="2020-08" db="EMBL/GenBank/DDBJ databases">
        <title>Genomic Encyclopedia of Type Strains, Phase IV (KMG-IV): sequencing the most valuable type-strain genomes for metagenomic binning, comparative biology and taxonomic classification.</title>
        <authorList>
            <person name="Goeker M."/>
        </authorList>
    </citation>
    <scope>NUCLEOTIDE SEQUENCE [LARGE SCALE GENOMIC DNA]</scope>
    <source>
        <strain evidence="2 3">DSM 28760</strain>
    </source>
</reference>
<protein>
    <submittedName>
        <fullName evidence="2">Tetratricopeptide (TPR) repeat protein</fullName>
    </submittedName>
</protein>
<organism evidence="2 3">
    <name type="scientific">Pseudochelatococcus contaminans</name>
    <dbReference type="NCBI Taxonomy" id="1538103"/>
    <lineage>
        <taxon>Bacteria</taxon>
        <taxon>Pseudomonadati</taxon>
        <taxon>Pseudomonadota</taxon>
        <taxon>Alphaproteobacteria</taxon>
        <taxon>Hyphomicrobiales</taxon>
        <taxon>Chelatococcaceae</taxon>
        <taxon>Pseudochelatococcus</taxon>
    </lineage>
</organism>
<sequence>MSLKALLPYALVAAAGAFLLHQAGWLYPAPETSAPVAETTPGPARSRAATDRRVDESAIYYYAAQGDRERMLAEIARLKALYPGWVPPEDPEAGPHRQDTDTQQLWTLFSEGRFPETRDAIARRRQSDPAWSPPADLVAKLSDGEMRVRLINAAEARQWETVLKAAREKPDILVCDNMEVLWRVAEAFIETGNTERGRDVYKYIIDNCRNSNELSATVAKAMALLPLQDAAQLLANYDGDGAADAHDTLVRRRIGEAARTDTPEGAQTVVTDADVTRMEQLATADAATPDDAMLLAYYLRKDGKTERAAQLFKSALDRGAGAKAAEGYVLSLNSLGRHAEAEPIAFEWHDKSEDNLKAYLDTMTALLTQDPPPRLQEATIARFVPLVLQERSVEAAQALGWYAYNSGQTTAAERWFIQALRWDRDSEPAAYGLAIVRQHLRDRDGMMAVMNAWSGRSQRIAEIETPSARRRTASASPQTVRTTSRDDRELFGGAAPATARDNARRPSSSSVGGSMGTRSCASSQSLQGLSRLSGDAALALGWCLLTLDRPLDAVKAFEVAMNNAAGAQKRSDAAYGKTLAYLRSGLTSEAAIAASEARLGPQKKKELTAMLLAQQAIAAFNGGRYAETVYSLDARLRYAPEQTDLMVLRGWSYFHLGQYSQAEKVFSALKRAGTSADGAKGLNAVAERLNRYRY</sequence>
<dbReference type="InterPro" id="IPR011990">
    <property type="entry name" value="TPR-like_helical_dom_sf"/>
</dbReference>
<dbReference type="Proteomes" id="UP000537592">
    <property type="component" value="Unassembled WGS sequence"/>
</dbReference>
<accession>A0A7W5Z5D0</accession>
<keyword evidence="3" id="KW-1185">Reference proteome</keyword>
<dbReference type="EMBL" id="JACICC010000005">
    <property type="protein sequence ID" value="MBB3810150.1"/>
    <property type="molecule type" value="Genomic_DNA"/>
</dbReference>
<dbReference type="RefSeq" id="WP_183752951.1">
    <property type="nucleotide sequence ID" value="NZ_JACICC010000005.1"/>
</dbReference>
<proteinExistence type="predicted"/>
<gene>
    <name evidence="2" type="ORF">FHS81_002246</name>
</gene>
<dbReference type="Pfam" id="PF13432">
    <property type="entry name" value="TPR_16"/>
    <property type="match status" value="2"/>
</dbReference>
<dbReference type="SUPFAM" id="SSF48452">
    <property type="entry name" value="TPR-like"/>
    <property type="match status" value="2"/>
</dbReference>
<evidence type="ECO:0000313" key="3">
    <source>
        <dbReference type="Proteomes" id="UP000537592"/>
    </source>
</evidence>
<evidence type="ECO:0000313" key="2">
    <source>
        <dbReference type="EMBL" id="MBB3810150.1"/>
    </source>
</evidence>
<feature type="compositionally biased region" description="Polar residues" evidence="1">
    <location>
        <begin position="473"/>
        <end position="482"/>
    </location>
</feature>
<evidence type="ECO:0000256" key="1">
    <source>
        <dbReference type="SAM" id="MobiDB-lite"/>
    </source>
</evidence>
<name>A0A7W5Z5D0_9HYPH</name>
<dbReference type="AlphaFoldDB" id="A0A7W5Z5D0"/>
<feature type="region of interest" description="Disordered" evidence="1">
    <location>
        <begin position="464"/>
        <end position="520"/>
    </location>
</feature>